<sequence>MANNIEKQLKEISERLEQGVKEIFTSERYTEYLNTMSKFHNYSFNNTLLITMQKPEATLVAGYQAWQKKFNRHVKRGEKGIQIIAPAPIREKQEIEKIDPVTKEPVIGDDGQPETEIVEMVIPRFRVTTVFDVSQTEGEPIAELEVPELTGSVQFYDTFMQALQNISPVPIRMMNVEGDAKGYYHQTEKYIAVKEDMSNVQTMKTGVHEVSHALLHDREVMDVEGVLKDQTTKEVEAESIAYIVCNHFGLDTSEYSFTYIASWCESRDMKALKASMDTIRKTSAEIIGNIEEQMYELERENIMQYEEKEASATRQEKLEQDSAEKIDETLLFHGESGRFAIYQMDTGGEHTYQFMGFESAKKLGYTIEGKDYRMVYAAPWTPTITLEDIFERFNINRPNDFHGHSLSVSDVIVINRTAETKAYYVDSFGFEELPDFVQQRMEMLENNHTRAYPPVYKGTLAQAMEERDVDAYLDSRKLNIDCKKAIEEAIALNFDGLHLKEDAAKQVLEQFGEERMTFVMANTLRELSYDGRFSKQNKDWAEHIEIPENINQGKNLNQDYVIESHPAVLDGFIDMARAEIRMQKIEQALDEAEVTITADTRGFEADGHAGTWHTVDEREYAGEKFFFMEHDEYGSDVAGIIVSEHGQLVAEDIWNGYDAEALEAISEYLQEKGISVEGLMP</sequence>
<dbReference type="Gene3D" id="1.10.10.2910">
    <property type="match status" value="1"/>
</dbReference>
<dbReference type="InterPro" id="IPR041258">
    <property type="entry name" value="LPD18"/>
</dbReference>
<evidence type="ECO:0000259" key="2">
    <source>
        <dbReference type="Pfam" id="PF12960"/>
    </source>
</evidence>
<feature type="domain" description="N-terminal" evidence="1">
    <location>
        <begin position="6"/>
        <end position="131"/>
    </location>
</feature>
<dbReference type="Pfam" id="PF08401">
    <property type="entry name" value="ArdcN"/>
    <property type="match status" value="1"/>
</dbReference>
<keyword evidence="5" id="KW-0489">Methyltransferase</keyword>
<dbReference type="Proteomes" id="UP000095762">
    <property type="component" value="Unassembled WGS sequence"/>
</dbReference>
<dbReference type="GO" id="GO:0003697">
    <property type="term" value="F:single-stranded DNA binding"/>
    <property type="evidence" value="ECO:0007669"/>
    <property type="project" value="InterPro"/>
</dbReference>
<dbReference type="InterPro" id="IPR013610">
    <property type="entry name" value="ArdC_N"/>
</dbReference>
<dbReference type="InterPro" id="IPR025923">
    <property type="entry name" value="YodL-like_dom"/>
</dbReference>
<dbReference type="AlphaFoldDB" id="A0A174RWS1"/>
<evidence type="ECO:0000259" key="1">
    <source>
        <dbReference type="Pfam" id="PF08401"/>
    </source>
</evidence>
<evidence type="ECO:0000259" key="3">
    <source>
        <dbReference type="Pfam" id="PF14191"/>
    </source>
</evidence>
<keyword evidence="5" id="KW-0808">Transferase</keyword>
<accession>A0A174RWS1</accession>
<protein>
    <submittedName>
        <fullName evidence="5">DNA methylase</fullName>
    </submittedName>
</protein>
<evidence type="ECO:0000313" key="6">
    <source>
        <dbReference type="Proteomes" id="UP000095762"/>
    </source>
</evidence>
<dbReference type="Pfam" id="PF14191">
    <property type="entry name" value="YodL"/>
    <property type="match status" value="1"/>
</dbReference>
<organism evidence="5 6">
    <name type="scientific">Blautia obeum</name>
    <dbReference type="NCBI Taxonomy" id="40520"/>
    <lineage>
        <taxon>Bacteria</taxon>
        <taxon>Bacillati</taxon>
        <taxon>Bacillota</taxon>
        <taxon>Clostridia</taxon>
        <taxon>Lachnospirales</taxon>
        <taxon>Lachnospiraceae</taxon>
        <taxon>Blautia</taxon>
    </lineage>
</organism>
<dbReference type="Pfam" id="PF18832">
    <property type="entry name" value="LPD18"/>
    <property type="match status" value="1"/>
</dbReference>
<dbReference type="EMBL" id="CZBP01000006">
    <property type="protein sequence ID" value="CUP88147.1"/>
    <property type="molecule type" value="Genomic_DNA"/>
</dbReference>
<reference evidence="5 6" key="1">
    <citation type="submission" date="2015-09" db="EMBL/GenBank/DDBJ databases">
        <authorList>
            <consortium name="Pathogen Informatics"/>
        </authorList>
    </citation>
    <scope>NUCLEOTIDE SEQUENCE [LARGE SCALE GENOMIC DNA]</scope>
    <source>
        <strain evidence="5 6">2789STDY5834957</strain>
    </source>
</reference>
<proteinExistence type="predicted"/>
<dbReference type="InterPro" id="IPR024383">
    <property type="entry name" value="DUF3849"/>
</dbReference>
<name>A0A174RWS1_9FIRM</name>
<feature type="domain" description="DUF3849" evidence="2">
    <location>
        <begin position="455"/>
        <end position="579"/>
    </location>
</feature>
<evidence type="ECO:0000313" key="5">
    <source>
        <dbReference type="EMBL" id="CUP88147.1"/>
    </source>
</evidence>
<feature type="domain" description="YodL-like" evidence="3">
    <location>
        <begin position="339"/>
        <end position="436"/>
    </location>
</feature>
<dbReference type="Pfam" id="PF12960">
    <property type="entry name" value="DUF3849"/>
    <property type="match status" value="1"/>
</dbReference>
<dbReference type="GO" id="GO:0032259">
    <property type="term" value="P:methylation"/>
    <property type="evidence" value="ECO:0007669"/>
    <property type="project" value="UniProtKB-KW"/>
</dbReference>
<gene>
    <name evidence="5" type="ORF">ERS852569_01099</name>
</gene>
<dbReference type="GO" id="GO:0008168">
    <property type="term" value="F:methyltransferase activity"/>
    <property type="evidence" value="ECO:0007669"/>
    <property type="project" value="UniProtKB-KW"/>
</dbReference>
<feature type="domain" description="Large polyvalent protein-associated" evidence="4">
    <location>
        <begin position="593"/>
        <end position="674"/>
    </location>
</feature>
<evidence type="ECO:0000259" key="4">
    <source>
        <dbReference type="Pfam" id="PF18832"/>
    </source>
</evidence>